<proteinExistence type="predicted"/>
<dbReference type="KEGG" id="pstg:E8M01_32385"/>
<dbReference type="AlphaFoldDB" id="A0A4D7BCV3"/>
<sequence>MRIRTLIALAALTAVTATVHAQASAPTLARNEPAVDAGNAQPRPRPGELSLRGLLTAKIYTPKLGTAATGSASTRAAPSTREPAGGAGHDATASSVPTGRRLTMAEAEWQTLRQTYDHVGDLTDVAVSDEGRIRQIVVKLSPSLGLGEKSATIDWSDINWIVSASGDLAGVVDRSKLQLEAAAPAR</sequence>
<feature type="chain" id="PRO_5020809894" description="PRC-barrel domain containing protein" evidence="2">
    <location>
        <begin position="22"/>
        <end position="186"/>
    </location>
</feature>
<keyword evidence="2" id="KW-0732">Signal</keyword>
<feature type="region of interest" description="Disordered" evidence="1">
    <location>
        <begin position="66"/>
        <end position="99"/>
    </location>
</feature>
<keyword evidence="4" id="KW-1185">Reference proteome</keyword>
<dbReference type="OrthoDB" id="7876889at2"/>
<evidence type="ECO:0000256" key="2">
    <source>
        <dbReference type="SAM" id="SignalP"/>
    </source>
</evidence>
<feature type="compositionally biased region" description="Low complexity" evidence="1">
    <location>
        <begin position="66"/>
        <end position="81"/>
    </location>
</feature>
<dbReference type="Proteomes" id="UP000298781">
    <property type="component" value="Chromosome"/>
</dbReference>
<protein>
    <recommendedName>
        <fullName evidence="5">PRC-barrel domain containing protein</fullName>
    </recommendedName>
</protein>
<accession>A0A4D7BCV3</accession>
<dbReference type="Gene3D" id="2.30.30.240">
    <property type="entry name" value="PRC-barrel domain"/>
    <property type="match status" value="1"/>
</dbReference>
<dbReference type="RefSeq" id="WP_136963934.1">
    <property type="nucleotide sequence ID" value="NZ_CP039690.1"/>
</dbReference>
<organism evidence="3 4">
    <name type="scientific">Phreatobacter stygius</name>
    <dbReference type="NCBI Taxonomy" id="1940610"/>
    <lineage>
        <taxon>Bacteria</taxon>
        <taxon>Pseudomonadati</taxon>
        <taxon>Pseudomonadota</taxon>
        <taxon>Alphaproteobacteria</taxon>
        <taxon>Hyphomicrobiales</taxon>
        <taxon>Phreatobacteraceae</taxon>
        <taxon>Phreatobacter</taxon>
    </lineage>
</organism>
<name>A0A4D7BCV3_9HYPH</name>
<evidence type="ECO:0000313" key="4">
    <source>
        <dbReference type="Proteomes" id="UP000298781"/>
    </source>
</evidence>
<evidence type="ECO:0000313" key="3">
    <source>
        <dbReference type="EMBL" id="QCI68515.1"/>
    </source>
</evidence>
<evidence type="ECO:0008006" key="5">
    <source>
        <dbReference type="Google" id="ProtNLM"/>
    </source>
</evidence>
<dbReference type="EMBL" id="CP039690">
    <property type="protein sequence ID" value="QCI68515.1"/>
    <property type="molecule type" value="Genomic_DNA"/>
</dbReference>
<reference evidence="3 4" key="1">
    <citation type="submission" date="2019-04" db="EMBL/GenBank/DDBJ databases">
        <title>Phreatobacter aquaticus sp. nov.</title>
        <authorList>
            <person name="Choi A."/>
        </authorList>
    </citation>
    <scope>NUCLEOTIDE SEQUENCE [LARGE SCALE GENOMIC DNA]</scope>
    <source>
        <strain evidence="3 4">KCTC 52518</strain>
    </source>
</reference>
<evidence type="ECO:0000256" key="1">
    <source>
        <dbReference type="SAM" id="MobiDB-lite"/>
    </source>
</evidence>
<gene>
    <name evidence="3" type="ORF">E8M01_32385</name>
</gene>
<feature type="signal peptide" evidence="2">
    <location>
        <begin position="1"/>
        <end position="21"/>
    </location>
</feature>